<dbReference type="EC" id="1.8.4.11" evidence="2"/>
<dbReference type="NCBIfam" id="TIGR00401">
    <property type="entry name" value="msrA"/>
    <property type="match status" value="1"/>
</dbReference>
<dbReference type="SUPFAM" id="SSF55068">
    <property type="entry name" value="Peptide methionine sulfoxide reductase"/>
    <property type="match status" value="1"/>
</dbReference>
<dbReference type="PANTHER" id="PTHR43774:SF1">
    <property type="entry name" value="PEPTIDE METHIONINE SULFOXIDE REDUCTASE MSRA 2"/>
    <property type="match status" value="1"/>
</dbReference>
<dbReference type="AlphaFoldDB" id="A0A8H6UPA5"/>
<comment type="catalytic activity">
    <reaction evidence="5">
        <text>L-methionyl-[protein] + [thioredoxin]-disulfide + H2O = L-methionyl-(S)-S-oxide-[protein] + [thioredoxin]-dithiol</text>
        <dbReference type="Rhea" id="RHEA:14217"/>
        <dbReference type="Rhea" id="RHEA-COMP:10698"/>
        <dbReference type="Rhea" id="RHEA-COMP:10700"/>
        <dbReference type="Rhea" id="RHEA-COMP:12313"/>
        <dbReference type="Rhea" id="RHEA-COMP:12315"/>
        <dbReference type="ChEBI" id="CHEBI:15377"/>
        <dbReference type="ChEBI" id="CHEBI:16044"/>
        <dbReference type="ChEBI" id="CHEBI:29950"/>
        <dbReference type="ChEBI" id="CHEBI:44120"/>
        <dbReference type="ChEBI" id="CHEBI:50058"/>
        <dbReference type="EC" id="1.8.4.11"/>
    </reaction>
</comment>
<proteinExistence type="inferred from homology"/>
<dbReference type="HAMAP" id="MF_01401">
    <property type="entry name" value="MsrA"/>
    <property type="match status" value="1"/>
</dbReference>
<dbReference type="Pfam" id="PF01625">
    <property type="entry name" value="PMSR"/>
    <property type="match status" value="1"/>
</dbReference>
<feature type="region of interest" description="Disordered" evidence="7">
    <location>
        <begin position="323"/>
        <end position="344"/>
    </location>
</feature>
<accession>A0A8H6UPA5</accession>
<dbReference type="Gene3D" id="3.30.1060.10">
    <property type="entry name" value="Peptide methionine sulphoxide reductase MsrA"/>
    <property type="match status" value="1"/>
</dbReference>
<dbReference type="InterPro" id="IPR036509">
    <property type="entry name" value="Met_Sox_Rdtase_MsrA_sf"/>
</dbReference>
<evidence type="ECO:0000256" key="1">
    <source>
        <dbReference type="ARBA" id="ARBA00005591"/>
    </source>
</evidence>
<dbReference type="GO" id="GO:0034599">
    <property type="term" value="P:cellular response to oxidative stress"/>
    <property type="evidence" value="ECO:0007669"/>
    <property type="project" value="UniProtKB-ARBA"/>
</dbReference>
<evidence type="ECO:0000259" key="8">
    <source>
        <dbReference type="Pfam" id="PF01625"/>
    </source>
</evidence>
<evidence type="ECO:0000256" key="3">
    <source>
        <dbReference type="ARBA" id="ARBA00023002"/>
    </source>
</evidence>
<gene>
    <name evidence="9" type="ORF">CNMCM5623_007578</name>
</gene>
<dbReference type="OrthoDB" id="77405at2759"/>
<dbReference type="GO" id="GO:0008113">
    <property type="term" value="F:peptide-methionine (S)-S-oxide reductase activity"/>
    <property type="evidence" value="ECO:0007669"/>
    <property type="project" value="UniProtKB-EC"/>
</dbReference>
<comment type="catalytic activity">
    <reaction evidence="6">
        <text>[thioredoxin]-disulfide + L-methionine + H2O = L-methionine (S)-S-oxide + [thioredoxin]-dithiol</text>
        <dbReference type="Rhea" id="RHEA:19993"/>
        <dbReference type="Rhea" id="RHEA-COMP:10698"/>
        <dbReference type="Rhea" id="RHEA-COMP:10700"/>
        <dbReference type="ChEBI" id="CHEBI:15377"/>
        <dbReference type="ChEBI" id="CHEBI:29950"/>
        <dbReference type="ChEBI" id="CHEBI:50058"/>
        <dbReference type="ChEBI" id="CHEBI:57844"/>
        <dbReference type="ChEBI" id="CHEBI:58772"/>
        <dbReference type="EC" id="1.8.4.11"/>
    </reaction>
</comment>
<evidence type="ECO:0000256" key="4">
    <source>
        <dbReference type="ARBA" id="ARBA00030643"/>
    </source>
</evidence>
<feature type="compositionally biased region" description="Low complexity" evidence="7">
    <location>
        <begin position="323"/>
        <end position="336"/>
    </location>
</feature>
<feature type="domain" description="Peptide methionine sulphoxide reductase MsrA" evidence="8">
    <location>
        <begin position="7"/>
        <end position="162"/>
    </location>
</feature>
<organism evidence="9 10">
    <name type="scientific">Aspergillus felis</name>
    <dbReference type="NCBI Taxonomy" id="1287682"/>
    <lineage>
        <taxon>Eukaryota</taxon>
        <taxon>Fungi</taxon>
        <taxon>Dikarya</taxon>
        <taxon>Ascomycota</taxon>
        <taxon>Pezizomycotina</taxon>
        <taxon>Eurotiomycetes</taxon>
        <taxon>Eurotiomycetidae</taxon>
        <taxon>Eurotiales</taxon>
        <taxon>Aspergillaceae</taxon>
        <taxon>Aspergillus</taxon>
        <taxon>Aspergillus subgen. Fumigati</taxon>
    </lineage>
</organism>
<evidence type="ECO:0000256" key="7">
    <source>
        <dbReference type="SAM" id="MobiDB-lite"/>
    </source>
</evidence>
<evidence type="ECO:0000256" key="2">
    <source>
        <dbReference type="ARBA" id="ARBA00012502"/>
    </source>
</evidence>
<evidence type="ECO:0000256" key="5">
    <source>
        <dbReference type="ARBA" id="ARBA00047806"/>
    </source>
</evidence>
<protein>
    <recommendedName>
        <fullName evidence="2">peptide-methionine (S)-S-oxide reductase</fullName>
        <ecNumber evidence="2">1.8.4.11</ecNumber>
    </recommendedName>
    <alternativeName>
        <fullName evidence="4">Peptide-methionine (S)-S-oxide reductase</fullName>
    </alternativeName>
</protein>
<comment type="caution">
    <text evidence="9">The sequence shown here is derived from an EMBL/GenBank/DDBJ whole genome shotgun (WGS) entry which is preliminary data.</text>
</comment>
<evidence type="ECO:0000256" key="6">
    <source>
        <dbReference type="ARBA" id="ARBA00048782"/>
    </source>
</evidence>
<evidence type="ECO:0000313" key="10">
    <source>
        <dbReference type="Proteomes" id="UP000654922"/>
    </source>
</evidence>
<name>A0A8H6UPA5_9EURO</name>
<dbReference type="PANTHER" id="PTHR43774">
    <property type="entry name" value="PEPTIDE METHIONINE SULFOXIDE REDUCTASE"/>
    <property type="match status" value="1"/>
</dbReference>
<dbReference type="InterPro" id="IPR002569">
    <property type="entry name" value="Met_Sox_Rdtase_MsrA_dom"/>
</dbReference>
<keyword evidence="3" id="KW-0560">Oxidoreductase</keyword>
<evidence type="ECO:0000313" key="9">
    <source>
        <dbReference type="EMBL" id="KAF7162133.1"/>
    </source>
</evidence>
<dbReference type="Proteomes" id="UP000654922">
    <property type="component" value="Unassembled WGS sequence"/>
</dbReference>
<dbReference type="FunFam" id="3.30.1060.10:FF:000006">
    <property type="entry name" value="Peptide methionine sulfoxide reductase"/>
    <property type="match status" value="1"/>
</dbReference>
<comment type="similarity">
    <text evidence="1">Belongs to the MsrA Met sulfoxide reductase family.</text>
</comment>
<sequence>MSDNTQKATLAAGCFWGVEHLFRKHFGNGKGLLEAKVGYCGGSASSPSYRAVCTGTTGHAEAVQLTFDPSVVSYRSLLEFFYRMHDPTTRDRQGPDVGTQYRSAIFTHGEEQHKVAEEITDKVSKQWYKQPVSTQIIPAGQWWDAEEYHQLYLTKNPSGYECPAQHLPTQSRESPTNWLSILILLTMTVYTIDGAMAEALGHLNHIACHFRKHEQHKPANELGKLSIMIVNAFSEGIEHIPDSDYVLDDGLPSRNMGVENQLSMRHDTIQKQAVAALMNEVEKENKEPARGHGNRAGSWAQIAGSMAKVQCQPKETLHYLSPMSMSSVSGSKQSHSIDGESGPRAMDFSEAPLSPEIAEAKAGVVRIYGRVSREAIRFITTRIHEGPLQEIRVETNERTRVTFQYASHALAFVKSNQEMEDMLGYGRFGTGYNVEMAEIIDWNDDHRRMNQPIRERRRLSFARKRLFADNMSPEKWKSDIRAVAGLGNIDFLWVFNSGNATAVFTSTAVARRVLEAFNKWKDTRAVYSGVSVTYSSDPCEKELVLVKDTARPSFAKNLNFAKKSMR</sequence>
<dbReference type="EMBL" id="JACBAE010001356">
    <property type="protein sequence ID" value="KAF7162133.1"/>
    <property type="molecule type" value="Genomic_DNA"/>
</dbReference>
<reference evidence="9" key="1">
    <citation type="submission" date="2020-06" db="EMBL/GenBank/DDBJ databases">
        <title>Draft genome sequences of strains closely related to Aspergillus parafelis and Aspergillus hiratsukae.</title>
        <authorList>
            <person name="Dos Santos R.A.C."/>
            <person name="Rivero-Menendez O."/>
            <person name="Steenwyk J.L."/>
            <person name="Mead M.E."/>
            <person name="Goldman G.H."/>
            <person name="Alastruey-Izquierdo A."/>
            <person name="Rokas A."/>
        </authorList>
    </citation>
    <scope>NUCLEOTIDE SEQUENCE</scope>
    <source>
        <strain evidence="9">CNM-CM5623</strain>
    </source>
</reference>